<evidence type="ECO:0000313" key="1">
    <source>
        <dbReference type="EMBL" id="OMI34405.1"/>
    </source>
</evidence>
<proteinExistence type="predicted"/>
<dbReference type="AlphaFoldDB" id="A0A1R1S7V5"/>
<keyword evidence="2" id="KW-1185">Reference proteome</keyword>
<dbReference type="STRING" id="67365.GCA_001704635_01741"/>
<dbReference type="EMBL" id="ASQP01000469">
    <property type="protein sequence ID" value="OMI34405.1"/>
    <property type="molecule type" value="Genomic_DNA"/>
</dbReference>
<gene>
    <name evidence="1" type="ORF">SPAR_36516</name>
</gene>
<dbReference type="RefSeq" id="WP_065966595.1">
    <property type="nucleotide sequence ID" value="NZ_ASQP01000469.1"/>
</dbReference>
<name>A0A1R1S7V5_9ACTN</name>
<sequence>MKKKITATTENRVGVAVRVFERRDSNGYLLSDGWECGGCDEGGSSYRAREEAQKHAKTCSFSKP</sequence>
<dbReference type="Proteomes" id="UP000186168">
    <property type="component" value="Unassembled WGS sequence"/>
</dbReference>
<comment type="caution">
    <text evidence="1">The sequence shown here is derived from an EMBL/GenBank/DDBJ whole genome shotgun (WGS) entry which is preliminary data.</text>
</comment>
<accession>A0A1R1S7V5</accession>
<reference evidence="1 2" key="1">
    <citation type="submission" date="2013-05" db="EMBL/GenBank/DDBJ databases">
        <title>Genome sequence of Streptomyces sparsogenes DSM 40356.</title>
        <authorList>
            <person name="Coyne S."/>
            <person name="Seebeck F.P."/>
        </authorList>
    </citation>
    <scope>NUCLEOTIDE SEQUENCE [LARGE SCALE GENOMIC DNA]</scope>
    <source>
        <strain evidence="1 2">DSM 40356</strain>
    </source>
</reference>
<evidence type="ECO:0000313" key="2">
    <source>
        <dbReference type="Proteomes" id="UP000186168"/>
    </source>
</evidence>
<dbReference type="GeneID" id="96746676"/>
<protein>
    <submittedName>
        <fullName evidence="1">Uncharacterized protein</fullName>
    </submittedName>
</protein>
<organism evidence="1 2">
    <name type="scientific">Streptomyces sparsogenes DSM 40356</name>
    <dbReference type="NCBI Taxonomy" id="1331668"/>
    <lineage>
        <taxon>Bacteria</taxon>
        <taxon>Bacillati</taxon>
        <taxon>Actinomycetota</taxon>
        <taxon>Actinomycetes</taxon>
        <taxon>Kitasatosporales</taxon>
        <taxon>Streptomycetaceae</taxon>
        <taxon>Streptomyces</taxon>
    </lineage>
</organism>